<evidence type="ECO:0000313" key="2">
    <source>
        <dbReference type="EMBL" id="KAK8129480.1"/>
    </source>
</evidence>
<evidence type="ECO:0000256" key="1">
    <source>
        <dbReference type="SAM" id="MobiDB-lite"/>
    </source>
</evidence>
<dbReference type="Proteomes" id="UP001392437">
    <property type="component" value="Unassembled WGS sequence"/>
</dbReference>
<accession>A0AAW0R6Q7</accession>
<comment type="caution">
    <text evidence="2">The sequence shown here is derived from an EMBL/GenBank/DDBJ whole genome shotgun (WGS) entry which is preliminary data.</text>
</comment>
<dbReference type="AlphaFoldDB" id="A0AAW0R6Q7"/>
<proteinExistence type="predicted"/>
<feature type="region of interest" description="Disordered" evidence="1">
    <location>
        <begin position="19"/>
        <end position="55"/>
    </location>
</feature>
<gene>
    <name evidence="2" type="ORF">PG999_001860</name>
</gene>
<keyword evidence="3" id="KW-1185">Reference proteome</keyword>
<dbReference type="EMBL" id="JAQQWP010000002">
    <property type="protein sequence ID" value="KAK8129480.1"/>
    <property type="molecule type" value="Genomic_DNA"/>
</dbReference>
<reference evidence="2 3" key="1">
    <citation type="submission" date="2023-01" db="EMBL/GenBank/DDBJ databases">
        <title>Analysis of 21 Apiospora genomes using comparative genomics revels a genus with tremendous synthesis potential of carbohydrate active enzymes and secondary metabolites.</title>
        <authorList>
            <person name="Sorensen T."/>
        </authorList>
    </citation>
    <scope>NUCLEOTIDE SEQUENCE [LARGE SCALE GENOMIC DNA]</scope>
    <source>
        <strain evidence="2 3">CBS 117206</strain>
    </source>
</reference>
<protein>
    <submittedName>
        <fullName evidence="2">Uncharacterized protein</fullName>
    </submittedName>
</protein>
<organism evidence="2 3">
    <name type="scientific">Apiospora kogelbergensis</name>
    <dbReference type="NCBI Taxonomy" id="1337665"/>
    <lineage>
        <taxon>Eukaryota</taxon>
        <taxon>Fungi</taxon>
        <taxon>Dikarya</taxon>
        <taxon>Ascomycota</taxon>
        <taxon>Pezizomycotina</taxon>
        <taxon>Sordariomycetes</taxon>
        <taxon>Xylariomycetidae</taxon>
        <taxon>Amphisphaeriales</taxon>
        <taxon>Apiosporaceae</taxon>
        <taxon>Apiospora</taxon>
    </lineage>
</organism>
<evidence type="ECO:0000313" key="3">
    <source>
        <dbReference type="Proteomes" id="UP001392437"/>
    </source>
</evidence>
<name>A0AAW0R6Q7_9PEZI</name>
<feature type="compositionally biased region" description="Polar residues" evidence="1">
    <location>
        <begin position="24"/>
        <end position="35"/>
    </location>
</feature>
<sequence>MPRFSSNIIVPVIKQEHVDRSVTNRENSVTPNNLTREPRAQQVGHPRPATNNRSYDWESNICEGKQKARAEGLRELPPSRVCRIIDDGVLKGLVDANPYGVRDFFCHEGSDFLASVQDSSLIDSVLYELAVMQIGQELQYDHPRDLDLVVKSEMMKDDDDNFSGWAVLIQPEPVAPGNKRKAAGRQNEV</sequence>